<feature type="region of interest" description="Disordered" evidence="1">
    <location>
        <begin position="76"/>
        <end position="107"/>
    </location>
</feature>
<name>A0ABQ5G4L6_9ASTR</name>
<evidence type="ECO:0000313" key="3">
    <source>
        <dbReference type="Proteomes" id="UP001151760"/>
    </source>
</evidence>
<gene>
    <name evidence="2" type="ORF">Tco_1029243</name>
</gene>
<organism evidence="2 3">
    <name type="scientific">Tanacetum coccineum</name>
    <dbReference type="NCBI Taxonomy" id="301880"/>
    <lineage>
        <taxon>Eukaryota</taxon>
        <taxon>Viridiplantae</taxon>
        <taxon>Streptophyta</taxon>
        <taxon>Embryophyta</taxon>
        <taxon>Tracheophyta</taxon>
        <taxon>Spermatophyta</taxon>
        <taxon>Magnoliopsida</taxon>
        <taxon>eudicotyledons</taxon>
        <taxon>Gunneridae</taxon>
        <taxon>Pentapetalae</taxon>
        <taxon>asterids</taxon>
        <taxon>campanulids</taxon>
        <taxon>Asterales</taxon>
        <taxon>Asteraceae</taxon>
        <taxon>Asteroideae</taxon>
        <taxon>Anthemideae</taxon>
        <taxon>Anthemidinae</taxon>
        <taxon>Tanacetum</taxon>
    </lineage>
</organism>
<feature type="region of interest" description="Disordered" evidence="1">
    <location>
        <begin position="1"/>
        <end position="29"/>
    </location>
</feature>
<proteinExistence type="predicted"/>
<evidence type="ECO:0000256" key="1">
    <source>
        <dbReference type="SAM" id="MobiDB-lite"/>
    </source>
</evidence>
<dbReference type="EMBL" id="BQNB010018035">
    <property type="protein sequence ID" value="GJT69957.1"/>
    <property type="molecule type" value="Genomic_DNA"/>
</dbReference>
<feature type="compositionally biased region" description="Pro residues" evidence="1">
    <location>
        <begin position="87"/>
        <end position="107"/>
    </location>
</feature>
<keyword evidence="3" id="KW-1185">Reference proteome</keyword>
<dbReference type="Proteomes" id="UP001151760">
    <property type="component" value="Unassembled WGS sequence"/>
</dbReference>
<reference evidence="2" key="2">
    <citation type="submission" date="2022-01" db="EMBL/GenBank/DDBJ databases">
        <authorList>
            <person name="Yamashiro T."/>
            <person name="Shiraishi A."/>
            <person name="Satake H."/>
            <person name="Nakayama K."/>
        </authorList>
    </citation>
    <scope>NUCLEOTIDE SEQUENCE</scope>
</reference>
<protein>
    <submittedName>
        <fullName evidence="2">Uncharacterized protein</fullName>
    </submittedName>
</protein>
<reference evidence="2" key="1">
    <citation type="journal article" date="2022" name="Int. J. Mol. Sci.">
        <title>Draft Genome of Tanacetum Coccineum: Genomic Comparison of Closely Related Tanacetum-Family Plants.</title>
        <authorList>
            <person name="Yamashiro T."/>
            <person name="Shiraishi A."/>
            <person name="Nakayama K."/>
            <person name="Satake H."/>
        </authorList>
    </citation>
    <scope>NUCLEOTIDE SEQUENCE</scope>
</reference>
<comment type="caution">
    <text evidence="2">The sequence shown here is derived from an EMBL/GenBank/DDBJ whole genome shotgun (WGS) entry which is preliminary data.</text>
</comment>
<evidence type="ECO:0000313" key="2">
    <source>
        <dbReference type="EMBL" id="GJT69957.1"/>
    </source>
</evidence>
<sequence length="311" mass="34394">MPFPSEEEVERLLALPPPPPSPLISLSPPSAEERLARCLAAPALPSLPLPIVPHPYGSPNHVRAPLGFKAAMGRLRASSPSTHHPLHPSPPLPPPPSSLHLPPPISTSPLPPLPDSLFISLVDRREDIPEAELPPHAKARRQRAEIVGYGIRDTWVDPREATEEIAPMTLKGVNTRVTELTAVQEQDTQEIYVVIEDVQDRQTQIFQSVEALIDGRQYYYETARLLDQAALVSQEAWVHSMGLSSAVHYELQGYRTHAWMQDRHIDAQDSLIAALTAQISSLQGYLETVLGDIRALLAREQARADCSRGQW</sequence>
<accession>A0ABQ5G4L6</accession>